<dbReference type="Proteomes" id="UP001055072">
    <property type="component" value="Unassembled WGS sequence"/>
</dbReference>
<comment type="caution">
    <text evidence="1">The sequence shown here is derived from an EMBL/GenBank/DDBJ whole genome shotgun (WGS) entry which is preliminary data.</text>
</comment>
<dbReference type="EMBL" id="MU274912">
    <property type="protein sequence ID" value="KAI0088834.1"/>
    <property type="molecule type" value="Genomic_DNA"/>
</dbReference>
<reference evidence="1" key="1">
    <citation type="journal article" date="2021" name="Environ. Microbiol.">
        <title>Gene family expansions and transcriptome signatures uncover fungal adaptations to wood decay.</title>
        <authorList>
            <person name="Hage H."/>
            <person name="Miyauchi S."/>
            <person name="Viragh M."/>
            <person name="Drula E."/>
            <person name="Min B."/>
            <person name="Chaduli D."/>
            <person name="Navarro D."/>
            <person name="Favel A."/>
            <person name="Norest M."/>
            <person name="Lesage-Meessen L."/>
            <person name="Balint B."/>
            <person name="Merenyi Z."/>
            <person name="de Eugenio L."/>
            <person name="Morin E."/>
            <person name="Martinez A.T."/>
            <person name="Baldrian P."/>
            <person name="Stursova M."/>
            <person name="Martinez M.J."/>
            <person name="Novotny C."/>
            <person name="Magnuson J.K."/>
            <person name="Spatafora J.W."/>
            <person name="Maurice S."/>
            <person name="Pangilinan J."/>
            <person name="Andreopoulos W."/>
            <person name="LaButti K."/>
            <person name="Hundley H."/>
            <person name="Na H."/>
            <person name="Kuo A."/>
            <person name="Barry K."/>
            <person name="Lipzen A."/>
            <person name="Henrissat B."/>
            <person name="Riley R."/>
            <person name="Ahrendt S."/>
            <person name="Nagy L.G."/>
            <person name="Grigoriev I.V."/>
            <person name="Martin F."/>
            <person name="Rosso M.N."/>
        </authorList>
    </citation>
    <scope>NUCLEOTIDE SEQUENCE</scope>
    <source>
        <strain evidence="1">CBS 384.51</strain>
    </source>
</reference>
<sequence>MHLKQYFAFLAVAVPAAIPFASATFWIFGGTRPIVDTRIDSVISPGVVSSHLHSVAGGSRFSATYNYDDLITSQCSTIVVPTDKSNYWTPKLYYRDLNANTFTPIPNSFNIYYLARPGPNNDKVHAFPTGLRMLAGDPLRRVNNGSNHADQAISYVCLDYNNNHSGDPDWAERPDFFPHQCPDGMRAQVFFPTCWDGVNLDSADHKSHMAYPIENFNDGSCPSTHPVKLVSLFYEMFVSVDQFPYAPGAWVWSFGDDTGLGFHGDFVDGWQNKTVLQSALDTCGDVSGILENCPVFEPLINNDAASACKIDGEIVNEPIGTVSSPLAQLPGCNPMWVGTGPKPTCNPPRATPGFINPQNPLPSGWTEVACIAEGTTGRALTAASTTNSSMTKPLCANYCAGLGYKLAGVEYGDECYCGNTLVNGANSTARTWYECSVTCAGNPNENCGGPMRLNLLQKN</sequence>
<gene>
    <name evidence="1" type="ORF">BDY19DRAFT_150376</name>
</gene>
<accession>A0ACB8U3M1</accession>
<evidence type="ECO:0000313" key="2">
    <source>
        <dbReference type="Proteomes" id="UP001055072"/>
    </source>
</evidence>
<name>A0ACB8U3M1_9APHY</name>
<organism evidence="1 2">
    <name type="scientific">Irpex rosettiformis</name>
    <dbReference type="NCBI Taxonomy" id="378272"/>
    <lineage>
        <taxon>Eukaryota</taxon>
        <taxon>Fungi</taxon>
        <taxon>Dikarya</taxon>
        <taxon>Basidiomycota</taxon>
        <taxon>Agaricomycotina</taxon>
        <taxon>Agaricomycetes</taxon>
        <taxon>Polyporales</taxon>
        <taxon>Irpicaceae</taxon>
        <taxon>Irpex</taxon>
    </lineage>
</organism>
<proteinExistence type="predicted"/>
<evidence type="ECO:0000313" key="1">
    <source>
        <dbReference type="EMBL" id="KAI0088834.1"/>
    </source>
</evidence>
<keyword evidence="2" id="KW-1185">Reference proteome</keyword>
<protein>
    <submittedName>
        <fullName evidence="1">WSC-domain-containing protein</fullName>
    </submittedName>
</protein>